<reference evidence="2" key="1">
    <citation type="submission" date="2023-05" db="EMBL/GenBank/DDBJ databases">
        <title>Genome and transcriptome analyses reveal genes involved in the formation of fine ridges on petal epidermal cells in Hibiscus trionum.</title>
        <authorList>
            <person name="Koshimizu S."/>
            <person name="Masuda S."/>
            <person name="Ishii T."/>
            <person name="Shirasu K."/>
            <person name="Hoshino A."/>
            <person name="Arita M."/>
        </authorList>
    </citation>
    <scope>NUCLEOTIDE SEQUENCE</scope>
    <source>
        <strain evidence="2">Hamamatsu line</strain>
    </source>
</reference>
<dbReference type="EMBL" id="BSYR01000020">
    <property type="protein sequence ID" value="GMI85706.1"/>
    <property type="molecule type" value="Genomic_DNA"/>
</dbReference>
<dbReference type="PANTHER" id="PTHR34463:SF11">
    <property type="entry name" value="GLYCINE-RICH PROTEIN LIKE"/>
    <property type="match status" value="1"/>
</dbReference>
<evidence type="ECO:0000256" key="1">
    <source>
        <dbReference type="SAM" id="SignalP"/>
    </source>
</evidence>
<feature type="chain" id="PRO_5040798663" description="Glycine-rich protein" evidence="1">
    <location>
        <begin position="21"/>
        <end position="130"/>
    </location>
</feature>
<dbReference type="PANTHER" id="PTHR34463">
    <property type="entry name" value="GLYCINE-RICH PROTEIN"/>
    <property type="match status" value="1"/>
</dbReference>
<keyword evidence="1" id="KW-0732">Signal</keyword>
<evidence type="ECO:0000313" key="3">
    <source>
        <dbReference type="Proteomes" id="UP001165190"/>
    </source>
</evidence>
<keyword evidence="3" id="KW-1185">Reference proteome</keyword>
<comment type="caution">
    <text evidence="2">The sequence shown here is derived from an EMBL/GenBank/DDBJ whole genome shotgun (WGS) entry which is preliminary data.</text>
</comment>
<protein>
    <recommendedName>
        <fullName evidence="4">Glycine-rich protein</fullName>
    </recommendedName>
</protein>
<organism evidence="2 3">
    <name type="scientific">Hibiscus trionum</name>
    <name type="common">Flower of an hour</name>
    <dbReference type="NCBI Taxonomy" id="183268"/>
    <lineage>
        <taxon>Eukaryota</taxon>
        <taxon>Viridiplantae</taxon>
        <taxon>Streptophyta</taxon>
        <taxon>Embryophyta</taxon>
        <taxon>Tracheophyta</taxon>
        <taxon>Spermatophyta</taxon>
        <taxon>Magnoliopsida</taxon>
        <taxon>eudicotyledons</taxon>
        <taxon>Gunneridae</taxon>
        <taxon>Pentapetalae</taxon>
        <taxon>rosids</taxon>
        <taxon>malvids</taxon>
        <taxon>Malvales</taxon>
        <taxon>Malvaceae</taxon>
        <taxon>Malvoideae</taxon>
        <taxon>Hibiscus</taxon>
    </lineage>
</organism>
<sequence length="130" mass="11584">MAKWYSLLILALALVHGASARNVPTTTTMTASTALSDAPVEDQKSFFTYGGIGGFSGIGSNGLPFAGAGGLAVFTPLGGGGDGGLGGLGGFGGLGGGAGGGVGGAVSGGAGGGAGAGAGSGSGSGAPPLP</sequence>
<evidence type="ECO:0008006" key="4">
    <source>
        <dbReference type="Google" id="ProtNLM"/>
    </source>
</evidence>
<dbReference type="Proteomes" id="UP001165190">
    <property type="component" value="Unassembled WGS sequence"/>
</dbReference>
<gene>
    <name evidence="2" type="ORF">HRI_002239900</name>
</gene>
<accession>A0A9W7HZ66</accession>
<feature type="signal peptide" evidence="1">
    <location>
        <begin position="1"/>
        <end position="20"/>
    </location>
</feature>
<proteinExistence type="predicted"/>
<dbReference type="AlphaFoldDB" id="A0A9W7HZ66"/>
<name>A0A9W7HZ66_HIBTR</name>
<evidence type="ECO:0000313" key="2">
    <source>
        <dbReference type="EMBL" id="GMI85706.1"/>
    </source>
</evidence>